<dbReference type="GO" id="GO:0003723">
    <property type="term" value="F:RNA binding"/>
    <property type="evidence" value="ECO:0007669"/>
    <property type="project" value="UniProtKB-KW"/>
</dbReference>
<gene>
    <name evidence="10" type="primary">cas13a</name>
    <name evidence="10" type="ORF">JMUB3933_0246</name>
</gene>
<dbReference type="AlphaFoldDB" id="A0A510K583"/>
<evidence type="ECO:0000313" key="10">
    <source>
        <dbReference type="EMBL" id="BBM46759.1"/>
    </source>
</evidence>
<dbReference type="RefSeq" id="WP_146959607.1">
    <property type="nucleotide sequence ID" value="NZ_AP019834.1"/>
</dbReference>
<keyword evidence="4" id="KW-0378">Hydrolase</keyword>
<proteinExistence type="inferred from homology"/>
<protein>
    <recommendedName>
        <fullName evidence="8">CRISPR-associated endoribonuclease Cas13a</fullName>
    </recommendedName>
</protein>
<evidence type="ECO:0000313" key="11">
    <source>
        <dbReference type="Proteomes" id="UP000321397"/>
    </source>
</evidence>
<evidence type="ECO:0000256" key="2">
    <source>
        <dbReference type="ARBA" id="ARBA00022737"/>
    </source>
</evidence>
<dbReference type="InterPro" id="IPR053395">
    <property type="entry name" value="Cas13a_endoribonuclease"/>
</dbReference>
<keyword evidence="6" id="KW-0051">Antiviral defense</keyword>
<evidence type="ECO:0000256" key="6">
    <source>
        <dbReference type="ARBA" id="ARBA00023118"/>
    </source>
</evidence>
<evidence type="ECO:0000256" key="5">
    <source>
        <dbReference type="ARBA" id="ARBA00022884"/>
    </source>
</evidence>
<keyword evidence="1" id="KW-0540">Nuclease</keyword>
<dbReference type="GO" id="GO:0016787">
    <property type="term" value="F:hydrolase activity"/>
    <property type="evidence" value="ECO:0007669"/>
    <property type="project" value="UniProtKB-KW"/>
</dbReference>
<dbReference type="EMBL" id="AP019834">
    <property type="protein sequence ID" value="BBM46759.1"/>
    <property type="molecule type" value="Genomic_DNA"/>
</dbReference>
<dbReference type="NCBIfam" id="NF038188">
    <property type="entry name" value="cas13A_C2c2"/>
    <property type="match status" value="1"/>
</dbReference>
<evidence type="ECO:0000256" key="3">
    <source>
        <dbReference type="ARBA" id="ARBA00022759"/>
    </source>
</evidence>
<evidence type="ECO:0000256" key="4">
    <source>
        <dbReference type="ARBA" id="ARBA00022801"/>
    </source>
</evidence>
<name>A0A510K583_9FUSO</name>
<keyword evidence="2" id="KW-0677">Repeat</keyword>
<evidence type="ECO:0000256" key="9">
    <source>
        <dbReference type="SAM" id="Coils"/>
    </source>
</evidence>
<evidence type="ECO:0000256" key="8">
    <source>
        <dbReference type="ARBA" id="ARBA00044792"/>
    </source>
</evidence>
<keyword evidence="5" id="KW-0694">RNA-binding</keyword>
<dbReference type="GO" id="GO:0051607">
    <property type="term" value="P:defense response to virus"/>
    <property type="evidence" value="ECO:0007669"/>
    <property type="project" value="UniProtKB-KW"/>
</dbReference>
<organism evidence="10 11">
    <name type="scientific">Leptotrichia wadei</name>
    <dbReference type="NCBI Taxonomy" id="157687"/>
    <lineage>
        <taxon>Bacteria</taxon>
        <taxon>Fusobacteriati</taxon>
        <taxon>Fusobacteriota</taxon>
        <taxon>Fusobacteriia</taxon>
        <taxon>Fusobacteriales</taxon>
        <taxon>Leptotrichiaceae</taxon>
        <taxon>Leptotrichia</taxon>
    </lineage>
</organism>
<dbReference type="SMR" id="A0A510K583"/>
<dbReference type="Proteomes" id="UP000321397">
    <property type="component" value="Chromosome"/>
</dbReference>
<dbReference type="GO" id="GO:0004519">
    <property type="term" value="F:endonuclease activity"/>
    <property type="evidence" value="ECO:0007669"/>
    <property type="project" value="UniProtKB-KW"/>
</dbReference>
<sequence>MKVTKVDGISHKKYIEEGKLVKSTSEENRTSERLSELLSIRLDIYIKNPDNASEEENRIRRENLKKFFSNKVLHLKDSVLYLKNRNEKNTVQDKNYSEEDISEYDLKNKNSFSVLKKILLNEDINSEELEIFRKDVEAKLNKINSLKYSFEENKANYQKINENNVEKVGGKSKRNIIYDYYRESAKRNDYINNVQEAFDKLYKKEDIEKLFFLIENSKKHEKYKIREYYHKIIGRKNDKENFAKIIYEEIQNVNNIKELIEKVPDMSELKKSQVFYKYYLDKEELNDKNIKYAFCHFVEIEMSQLLKNYVYKRLSNISNDKIKRIFEYQNLKKLIENKLLNKLDTYVRNCGKYNYYLQVGEIATSDFIARNRQNEAFLRNIIGVSSVAYFSLRNILETENENDITGRMRGKTVKNNKGEEKYVSGEVDKIYNENKQNEVKENLKMFYSYDFNMDNKNEIEDFFANIDEAISSIRHGIVHFNLELEGKDIFAFKNIAPSEISKKMFQNEINEKKLKLKIFRQLNSANVFRYLEKYKILNYLKRTRFEFVNKNIPFVPSFTKLYSRIDDLKNSLGIYWKTPKINDDNKTKEIIDAQIYLLKNIYYGEFLNYFMSNNGNFFEISREIIELNKNDKRNLKTGFYKLQKFEDIQEKTPKEYLANIQSLYMINAGNQDEEEKDTHIDFIQKIFLKGFMTYLANNGRLSLIYIGSDEETNTSLAEKKQEFDKFLKKYEQNNNIKIPYEINEFLREIKLGNILKYTERLNMFYLILKLLNHKELTNLKGSLEKYQSANKEETFSDQLELINLLNLDNNRVTEDFELEADEIGKFLNFNGNKIKDRKELKKFDTNKIYFDGENIIKHRAFYNIKKYGMLNLLEKIADKAKYKISLKELKEYSNKKNEIEKNYTMQQNLHRKYARPKKDEKFNDEDYKEYEKAIGNIQKYTHLKNKVEFNELNLLQGLLLKILHRLVGYTSIWERDLRFRLKGEFPENQYIEEIFNFDNSKNVKYKSGQIVEKYINFYKELYKDNVEKRSIYSDKKVKKLKQEKKDLYIRNYIAHFNYIPHAEISLLEVLENLRKLLSYDRKLKNAVMKSVVDILKEYGFVAKFKIGADKKIGIQTLESEKIVHLKNLKKKKLMTDRNSEELCKLVKVMFEYKMEEKKSEN</sequence>
<accession>A0A510K583</accession>
<keyword evidence="3" id="KW-0255">Endonuclease</keyword>
<evidence type="ECO:0000256" key="7">
    <source>
        <dbReference type="ARBA" id="ARBA00044753"/>
    </source>
</evidence>
<comment type="similarity">
    <text evidence="7">Belongs to the CRISPR-associated endoribonuclease Cas13a family.</text>
</comment>
<reference evidence="10 11" key="1">
    <citation type="submission" date="2019-07" db="EMBL/GenBank/DDBJ databases">
        <title>Complete Genome Sequence of Leptotrichia wadei Strain JMUB3933.</title>
        <authorList>
            <person name="Watanabe S."/>
            <person name="Cui L."/>
        </authorList>
    </citation>
    <scope>NUCLEOTIDE SEQUENCE [LARGE SCALE GENOMIC DNA]</scope>
    <source>
        <strain evidence="10 11">JMUB3933</strain>
    </source>
</reference>
<evidence type="ECO:0000256" key="1">
    <source>
        <dbReference type="ARBA" id="ARBA00022722"/>
    </source>
</evidence>
<feature type="coiled-coil region" evidence="9">
    <location>
        <begin position="882"/>
        <end position="909"/>
    </location>
</feature>
<keyword evidence="9" id="KW-0175">Coiled coil</keyword>